<protein>
    <submittedName>
        <fullName evidence="2">Uncharacterized protein</fullName>
    </submittedName>
</protein>
<gene>
    <name evidence="2" type="ORF">LYNGBM3L_15170</name>
</gene>
<dbReference type="RefSeq" id="WP_008180145.1">
    <property type="nucleotide sequence ID" value="NZ_GL890832.1"/>
</dbReference>
<keyword evidence="1" id="KW-1133">Transmembrane helix</keyword>
<sequence>MKEQIRQLVCQVQRYPRDTQERQQALGKLVKQILRSRKICRPSKGQPLSGIYLNTLAVYAVNFYLRCLILPSLNRTRPASGKARRL</sequence>
<evidence type="ECO:0000256" key="1">
    <source>
        <dbReference type="SAM" id="Phobius"/>
    </source>
</evidence>
<name>F4XLL4_9CYAN</name>
<dbReference type="EMBL" id="GL890832">
    <property type="protein sequence ID" value="EGJ34489.1"/>
    <property type="molecule type" value="Genomic_DNA"/>
</dbReference>
<organism evidence="2 3">
    <name type="scientific">Moorena producens 3L</name>
    <dbReference type="NCBI Taxonomy" id="489825"/>
    <lineage>
        <taxon>Bacteria</taxon>
        <taxon>Bacillati</taxon>
        <taxon>Cyanobacteriota</taxon>
        <taxon>Cyanophyceae</taxon>
        <taxon>Coleofasciculales</taxon>
        <taxon>Coleofasciculaceae</taxon>
        <taxon>Moorena</taxon>
    </lineage>
</organism>
<keyword evidence="1" id="KW-0472">Membrane</keyword>
<evidence type="ECO:0000313" key="3">
    <source>
        <dbReference type="Proteomes" id="UP000003959"/>
    </source>
</evidence>
<accession>F4XLL4</accession>
<reference evidence="3" key="1">
    <citation type="journal article" date="2011" name="Proc. Natl. Acad. Sci. U.S.A.">
        <title>Genomic insights into the physiology and ecology of the marine filamentous cyanobacterium Lyngbya majuscula.</title>
        <authorList>
            <person name="Jones A.C."/>
            <person name="Monroe E.A."/>
            <person name="Podell S."/>
            <person name="Hess W.R."/>
            <person name="Klages S."/>
            <person name="Esquenazi E."/>
            <person name="Niessen S."/>
            <person name="Hoover H."/>
            <person name="Rothmann M."/>
            <person name="Lasken R.S."/>
            <person name="Yates J.R.III."/>
            <person name="Reinhardt R."/>
            <person name="Kube M."/>
            <person name="Burkart M.D."/>
            <person name="Allen E.E."/>
            <person name="Dorrestein P.C."/>
            <person name="Gerwick W.H."/>
            <person name="Gerwick L."/>
        </authorList>
    </citation>
    <scope>NUCLEOTIDE SEQUENCE [LARGE SCALE GENOMIC DNA]</scope>
    <source>
        <strain evidence="3">3L</strain>
    </source>
</reference>
<dbReference type="OrthoDB" id="451633at2"/>
<keyword evidence="1" id="KW-0812">Transmembrane</keyword>
<dbReference type="Proteomes" id="UP000003959">
    <property type="component" value="Unassembled WGS sequence"/>
</dbReference>
<dbReference type="AlphaFoldDB" id="F4XLL4"/>
<keyword evidence="3" id="KW-1185">Reference proteome</keyword>
<dbReference type="HOGENOM" id="CLU_2494485_0_0_3"/>
<proteinExistence type="predicted"/>
<evidence type="ECO:0000313" key="2">
    <source>
        <dbReference type="EMBL" id="EGJ34489.1"/>
    </source>
</evidence>
<feature type="transmembrane region" description="Helical" evidence="1">
    <location>
        <begin position="51"/>
        <end position="69"/>
    </location>
</feature>